<dbReference type="Gene3D" id="3.40.630.30">
    <property type="match status" value="1"/>
</dbReference>
<dbReference type="STRING" id="1531429.JI75_08440"/>
<dbReference type="InterPro" id="IPR000182">
    <property type="entry name" value="GNAT_dom"/>
</dbReference>
<dbReference type="Pfam" id="PF00583">
    <property type="entry name" value="Acetyltransf_1"/>
    <property type="match status" value="1"/>
</dbReference>
<dbReference type="PROSITE" id="PS51186">
    <property type="entry name" value="GNAT"/>
    <property type="match status" value="1"/>
</dbReference>
<evidence type="ECO:0000313" key="3">
    <source>
        <dbReference type="Proteomes" id="UP000031121"/>
    </source>
</evidence>
<reference evidence="2 3" key="2">
    <citation type="journal article" date="2015" name="Genome Announc.">
        <title>Complete Genome Sequence of Coriobacteriaceae Strain 68-1-3, a Novel Mucus-Degrading Isolate from the Swine Intestinal Tract.</title>
        <authorList>
            <person name="Looft T."/>
            <person name="Bayles D.O."/>
            <person name="Alt D.P."/>
            <person name="Stanton T.B."/>
        </authorList>
    </citation>
    <scope>NUCLEOTIDE SEQUENCE [LARGE SCALE GENOMIC DNA]</scope>
    <source>
        <strain evidence="2 3">68-1-3</strain>
    </source>
</reference>
<evidence type="ECO:0000259" key="1">
    <source>
        <dbReference type="PROSITE" id="PS51186"/>
    </source>
</evidence>
<feature type="domain" description="N-acetyltransferase" evidence="1">
    <location>
        <begin position="36"/>
        <end position="182"/>
    </location>
</feature>
<dbReference type="OrthoDB" id="9799601at2"/>
<dbReference type="RefSeq" id="WP_039690107.1">
    <property type="nucleotide sequence ID" value="NZ_CP009302.1"/>
</dbReference>
<evidence type="ECO:0000313" key="2">
    <source>
        <dbReference type="EMBL" id="AJC12669.1"/>
    </source>
</evidence>
<reference evidence="3" key="1">
    <citation type="submission" date="2014-08" db="EMBL/GenBank/DDBJ databases">
        <title>Coriobacteriaceae sp. complete genome.</title>
        <authorList>
            <person name="Looft T."/>
            <person name="Bayles D.O."/>
            <person name="Stanton T.B."/>
        </authorList>
    </citation>
    <scope>NUCLEOTIDE SEQUENCE [LARGE SCALE GENOMIC DNA]</scope>
    <source>
        <strain evidence="3">68-1-3</strain>
    </source>
</reference>
<organism evidence="2 3">
    <name type="scientific">Berryella intestinalis</name>
    <dbReference type="NCBI Taxonomy" id="1531429"/>
    <lineage>
        <taxon>Bacteria</taxon>
        <taxon>Bacillati</taxon>
        <taxon>Actinomycetota</taxon>
        <taxon>Coriobacteriia</taxon>
        <taxon>Eggerthellales</taxon>
        <taxon>Eggerthellaceae</taxon>
        <taxon>Berryella</taxon>
    </lineage>
</organism>
<accession>A0A0A8B5P9</accession>
<keyword evidence="2" id="KW-0808">Transferase</keyword>
<dbReference type="HOGENOM" id="CLU_013985_18_4_11"/>
<protein>
    <submittedName>
        <fullName evidence="2">GCN5 family acetyltransferase</fullName>
    </submittedName>
</protein>
<gene>
    <name evidence="2" type="ORF">JI75_08440</name>
</gene>
<sequence length="184" mass="21223">MATEFKPVRTEAQQETLAKLAEEIWLEYWPALIGEDQARYMIDRFQSLDAIRRDMAAPHHAYEYWLVVDPDLDPAPTDERPWGSVVGYTGGYSEPETNRFFISKIYLLDSARGRGHARKTIEHYDELSRQRGHEAMYLTVNKGNVLGIRAYEGTGFKTIEAVVNDIGRGFVMDDYVMERPVETR</sequence>
<name>A0A0A8B5P9_9ACTN</name>
<dbReference type="GO" id="GO:0016747">
    <property type="term" value="F:acyltransferase activity, transferring groups other than amino-acyl groups"/>
    <property type="evidence" value="ECO:0007669"/>
    <property type="project" value="InterPro"/>
</dbReference>
<dbReference type="InterPro" id="IPR016181">
    <property type="entry name" value="Acyl_CoA_acyltransferase"/>
</dbReference>
<proteinExistence type="predicted"/>
<dbReference type="EMBL" id="CP009302">
    <property type="protein sequence ID" value="AJC12669.1"/>
    <property type="molecule type" value="Genomic_DNA"/>
</dbReference>
<dbReference type="CDD" id="cd04301">
    <property type="entry name" value="NAT_SF"/>
    <property type="match status" value="1"/>
</dbReference>
<dbReference type="Proteomes" id="UP000031121">
    <property type="component" value="Chromosome"/>
</dbReference>
<dbReference type="SUPFAM" id="SSF55729">
    <property type="entry name" value="Acyl-CoA N-acyltransferases (Nat)"/>
    <property type="match status" value="1"/>
</dbReference>
<keyword evidence="3" id="KW-1185">Reference proteome</keyword>
<dbReference type="AlphaFoldDB" id="A0A0A8B5P9"/>
<dbReference type="KEGG" id="cbac:JI75_08440"/>